<dbReference type="NCBIfam" id="TIGR00229">
    <property type="entry name" value="sensory_box"/>
    <property type="match status" value="3"/>
</dbReference>
<evidence type="ECO:0000256" key="7">
    <source>
        <dbReference type="ARBA" id="ARBA00022840"/>
    </source>
</evidence>
<dbReference type="CDD" id="cd00082">
    <property type="entry name" value="HisKA"/>
    <property type="match status" value="1"/>
</dbReference>
<dbReference type="SMART" id="SM00091">
    <property type="entry name" value="PAS"/>
    <property type="match status" value="3"/>
</dbReference>
<dbReference type="InterPro" id="IPR036890">
    <property type="entry name" value="HATPase_C_sf"/>
</dbReference>
<name>A0A1V4H6N0_9BACL</name>
<sequence>MADFNSNQSETDKPLTSEFKLLTSHELFQHSFDCAVIAMSIVTLTGKLLTVNSSLCRLLGYAKEELIGLHYQTFFYADDVDAVAQLWKQMLQGECQSFQVEKRFLHKDGSVIWVSLSVSFVHHEDASPICLLAQIQDISERKGYEHKLEESRSNYQSLVKYNPDMIFMLDEAGKLVDANPAVEAISGYSKQELFGKSIQFLIVPEYLPLLKGMFEQAKLGVTGSAEGKILHKQGHQITLEINFIPKIKQDHVEGSYLIAKDVTKRKQNEAMIDQLHTKNQLILNAVTDGIFGIDEHLGTIFWNQAAERLTGYTYEDMFGSNAYHILTRTSESDAALQSDIPSALYRTIRDGVYDCNANEIFYKKNGDSFPVEYMTSPIFDENQIIGVVMTFKNIAERQHTEEMLRKSEKLSVVGQLAAGVAHEIRNPLTSLKGFIQFLQQGAVNKQEYYDIMMSELTRIELIITEMLVLAKPQLIRYQPKRIETIVQSVITLLETQAHMNNIQFVVVMEQQLPLVHCEENQLKQSFINLIKNAMEAMPDGGQIDIHMQMADDTTVRVIFKDRGSGIPDHVLARLGEPFYSTKDKGAGLGLMTTSKIIEDHHGQLMLESKVGEGTVVSVTLPIT</sequence>
<keyword evidence="5" id="KW-0547">Nucleotide-binding</keyword>
<gene>
    <name evidence="13" type="ORF">BC351_13175</name>
</gene>
<dbReference type="InterPro" id="IPR013767">
    <property type="entry name" value="PAS_fold"/>
</dbReference>
<proteinExistence type="predicted"/>
<evidence type="ECO:0000259" key="11">
    <source>
        <dbReference type="PROSITE" id="PS50112"/>
    </source>
</evidence>
<evidence type="ECO:0000259" key="10">
    <source>
        <dbReference type="PROSITE" id="PS50109"/>
    </source>
</evidence>
<keyword evidence="8" id="KW-0749">Sporulation</keyword>
<keyword evidence="3" id="KW-0597">Phosphoprotein</keyword>
<protein>
    <recommendedName>
        <fullName evidence="2">histidine kinase</fullName>
        <ecNumber evidence="2">2.7.13.3</ecNumber>
    </recommendedName>
</protein>
<dbReference type="FunFam" id="1.10.287.130:FF:000040">
    <property type="entry name" value="PAS domain-containing sensor histidine kinase"/>
    <property type="match status" value="1"/>
</dbReference>
<dbReference type="STRING" id="1469647.BC351_13175"/>
<dbReference type="Pfam" id="PF08447">
    <property type="entry name" value="PAS_3"/>
    <property type="match status" value="1"/>
</dbReference>
<comment type="caution">
    <text evidence="13">The sequence shown here is derived from an EMBL/GenBank/DDBJ whole genome shotgun (WGS) entry which is preliminary data.</text>
</comment>
<dbReference type="OrthoDB" id="9815750at2"/>
<dbReference type="Pfam" id="PF00989">
    <property type="entry name" value="PAS"/>
    <property type="match status" value="1"/>
</dbReference>
<dbReference type="EMBL" id="MBTG01000072">
    <property type="protein sequence ID" value="OPH46878.1"/>
    <property type="molecule type" value="Genomic_DNA"/>
</dbReference>
<keyword evidence="7" id="KW-0067">ATP-binding</keyword>
<evidence type="ECO:0000256" key="5">
    <source>
        <dbReference type="ARBA" id="ARBA00022741"/>
    </source>
</evidence>
<feature type="domain" description="PAC" evidence="12">
    <location>
        <begin position="355"/>
        <end position="406"/>
    </location>
</feature>
<dbReference type="Gene3D" id="3.30.450.20">
    <property type="entry name" value="PAS domain"/>
    <property type="match status" value="3"/>
</dbReference>
<dbReference type="InterPro" id="IPR004358">
    <property type="entry name" value="Sig_transdc_His_kin-like_C"/>
</dbReference>
<dbReference type="PROSITE" id="PS50112">
    <property type="entry name" value="PAS"/>
    <property type="match status" value="3"/>
</dbReference>
<dbReference type="SMART" id="SM00086">
    <property type="entry name" value="PAC"/>
    <property type="match status" value="3"/>
</dbReference>
<dbReference type="GO" id="GO:0000155">
    <property type="term" value="F:phosphorelay sensor kinase activity"/>
    <property type="evidence" value="ECO:0007669"/>
    <property type="project" value="InterPro"/>
</dbReference>
<dbReference type="CDD" id="cd00075">
    <property type="entry name" value="HATPase"/>
    <property type="match status" value="1"/>
</dbReference>
<evidence type="ECO:0000313" key="14">
    <source>
        <dbReference type="Proteomes" id="UP000190626"/>
    </source>
</evidence>
<feature type="domain" description="PAS" evidence="11">
    <location>
        <begin position="151"/>
        <end position="217"/>
    </location>
</feature>
<dbReference type="CDD" id="cd00130">
    <property type="entry name" value="PAS"/>
    <property type="match status" value="3"/>
</dbReference>
<evidence type="ECO:0000313" key="13">
    <source>
        <dbReference type="EMBL" id="OPH46878.1"/>
    </source>
</evidence>
<dbReference type="InterPro" id="IPR003594">
    <property type="entry name" value="HATPase_dom"/>
</dbReference>
<evidence type="ECO:0000256" key="3">
    <source>
        <dbReference type="ARBA" id="ARBA00022553"/>
    </source>
</evidence>
<evidence type="ECO:0000256" key="6">
    <source>
        <dbReference type="ARBA" id="ARBA00022777"/>
    </source>
</evidence>
<dbReference type="GO" id="GO:0030435">
    <property type="term" value="P:sporulation resulting in formation of a cellular spore"/>
    <property type="evidence" value="ECO:0007669"/>
    <property type="project" value="UniProtKB-KW"/>
</dbReference>
<evidence type="ECO:0000259" key="12">
    <source>
        <dbReference type="PROSITE" id="PS50113"/>
    </source>
</evidence>
<dbReference type="PROSITE" id="PS50109">
    <property type="entry name" value="HIS_KIN"/>
    <property type="match status" value="1"/>
</dbReference>
<dbReference type="Proteomes" id="UP000190626">
    <property type="component" value="Unassembled WGS sequence"/>
</dbReference>
<evidence type="ECO:0000256" key="8">
    <source>
        <dbReference type="ARBA" id="ARBA00022969"/>
    </source>
</evidence>
<dbReference type="Gene3D" id="1.10.287.130">
    <property type="match status" value="1"/>
</dbReference>
<dbReference type="InterPro" id="IPR000014">
    <property type="entry name" value="PAS"/>
</dbReference>
<dbReference type="Gene3D" id="3.30.565.10">
    <property type="entry name" value="Histidine kinase-like ATPase, C-terminal domain"/>
    <property type="match status" value="1"/>
</dbReference>
<keyword evidence="6" id="KW-0418">Kinase</keyword>
<dbReference type="Pfam" id="PF13426">
    <property type="entry name" value="PAS_9"/>
    <property type="match status" value="1"/>
</dbReference>
<evidence type="ECO:0000256" key="1">
    <source>
        <dbReference type="ARBA" id="ARBA00000085"/>
    </source>
</evidence>
<dbReference type="PROSITE" id="PS50113">
    <property type="entry name" value="PAC"/>
    <property type="match status" value="2"/>
</dbReference>
<feature type="domain" description="PAS" evidence="11">
    <location>
        <begin position="282"/>
        <end position="351"/>
    </location>
</feature>
<accession>A0A1V4H6N0</accession>
<keyword evidence="14" id="KW-1185">Reference proteome</keyword>
<dbReference type="GO" id="GO:0005524">
    <property type="term" value="F:ATP binding"/>
    <property type="evidence" value="ECO:0007669"/>
    <property type="project" value="UniProtKB-KW"/>
</dbReference>
<dbReference type="PRINTS" id="PR00344">
    <property type="entry name" value="BCTRLSENSOR"/>
</dbReference>
<dbReference type="InterPro" id="IPR036097">
    <property type="entry name" value="HisK_dim/P_sf"/>
</dbReference>
<dbReference type="EC" id="2.7.13.3" evidence="2"/>
<dbReference type="Pfam" id="PF00512">
    <property type="entry name" value="HisKA"/>
    <property type="match status" value="1"/>
</dbReference>
<dbReference type="AlphaFoldDB" id="A0A1V4H6N0"/>
<dbReference type="InterPro" id="IPR005467">
    <property type="entry name" value="His_kinase_dom"/>
</dbReference>
<dbReference type="SMART" id="SM00387">
    <property type="entry name" value="HATPase_c"/>
    <property type="match status" value="1"/>
</dbReference>
<dbReference type="SUPFAM" id="SSF55874">
    <property type="entry name" value="ATPase domain of HSP90 chaperone/DNA topoisomerase II/histidine kinase"/>
    <property type="match status" value="1"/>
</dbReference>
<dbReference type="InterPro" id="IPR035965">
    <property type="entry name" value="PAS-like_dom_sf"/>
</dbReference>
<dbReference type="SUPFAM" id="SSF55785">
    <property type="entry name" value="PYP-like sensor domain (PAS domain)"/>
    <property type="match status" value="3"/>
</dbReference>
<dbReference type="Pfam" id="PF02518">
    <property type="entry name" value="HATPase_c"/>
    <property type="match status" value="1"/>
</dbReference>
<keyword evidence="4" id="KW-0808">Transferase</keyword>
<comment type="catalytic activity">
    <reaction evidence="1">
        <text>ATP + protein L-histidine = ADP + protein N-phospho-L-histidine.</text>
        <dbReference type="EC" id="2.7.13.3"/>
    </reaction>
</comment>
<dbReference type="PANTHER" id="PTHR43304:SF1">
    <property type="entry name" value="PAC DOMAIN-CONTAINING PROTEIN"/>
    <property type="match status" value="1"/>
</dbReference>
<dbReference type="InterPro" id="IPR000700">
    <property type="entry name" value="PAS-assoc_C"/>
</dbReference>
<reference evidence="14" key="1">
    <citation type="submission" date="2016-07" db="EMBL/GenBank/DDBJ databases">
        <authorList>
            <person name="Florea S."/>
            <person name="Webb J.S."/>
            <person name="Jaromczyk J."/>
            <person name="Schardl C.L."/>
        </authorList>
    </citation>
    <scope>NUCLEOTIDE SEQUENCE [LARGE SCALE GENOMIC DNA]</scope>
    <source>
        <strain evidence="14">CY1</strain>
    </source>
</reference>
<organism evidence="13 14">
    <name type="scientific">Paenibacillus ferrarius</name>
    <dbReference type="NCBI Taxonomy" id="1469647"/>
    <lineage>
        <taxon>Bacteria</taxon>
        <taxon>Bacillati</taxon>
        <taxon>Bacillota</taxon>
        <taxon>Bacilli</taxon>
        <taxon>Bacillales</taxon>
        <taxon>Paenibacillaceae</taxon>
        <taxon>Paenibacillus</taxon>
    </lineage>
</organism>
<evidence type="ECO:0000256" key="4">
    <source>
        <dbReference type="ARBA" id="ARBA00022679"/>
    </source>
</evidence>
<dbReference type="SMART" id="SM00388">
    <property type="entry name" value="HisKA"/>
    <property type="match status" value="1"/>
</dbReference>
<feature type="domain" description="PAC" evidence="12">
    <location>
        <begin position="98"/>
        <end position="150"/>
    </location>
</feature>
<feature type="domain" description="PAS" evidence="11">
    <location>
        <begin position="24"/>
        <end position="94"/>
    </location>
</feature>
<dbReference type="RefSeq" id="WP_079421197.1">
    <property type="nucleotide sequence ID" value="NZ_MBTG01000072.1"/>
</dbReference>
<keyword evidence="9" id="KW-0902">Two-component regulatory system</keyword>
<dbReference type="SUPFAM" id="SSF47384">
    <property type="entry name" value="Homodimeric domain of signal transducing histidine kinase"/>
    <property type="match status" value="1"/>
</dbReference>
<dbReference type="InterPro" id="IPR013655">
    <property type="entry name" value="PAS_fold_3"/>
</dbReference>
<dbReference type="InterPro" id="IPR052162">
    <property type="entry name" value="Sensor_kinase/Photoreceptor"/>
</dbReference>
<evidence type="ECO:0000256" key="2">
    <source>
        <dbReference type="ARBA" id="ARBA00012438"/>
    </source>
</evidence>
<dbReference type="InterPro" id="IPR003661">
    <property type="entry name" value="HisK_dim/P_dom"/>
</dbReference>
<evidence type="ECO:0000256" key="9">
    <source>
        <dbReference type="ARBA" id="ARBA00023012"/>
    </source>
</evidence>
<dbReference type="InterPro" id="IPR001610">
    <property type="entry name" value="PAC"/>
</dbReference>
<feature type="domain" description="Histidine kinase" evidence="10">
    <location>
        <begin position="419"/>
        <end position="623"/>
    </location>
</feature>
<dbReference type="GO" id="GO:0006355">
    <property type="term" value="P:regulation of DNA-templated transcription"/>
    <property type="evidence" value="ECO:0007669"/>
    <property type="project" value="InterPro"/>
</dbReference>
<dbReference type="PANTHER" id="PTHR43304">
    <property type="entry name" value="PHYTOCHROME-LIKE PROTEIN CPH1"/>
    <property type="match status" value="1"/>
</dbReference>